<dbReference type="Proteomes" id="UP000265520">
    <property type="component" value="Unassembled WGS sequence"/>
</dbReference>
<evidence type="ECO:0000313" key="1">
    <source>
        <dbReference type="EMBL" id="MCI29309.1"/>
    </source>
</evidence>
<sequence>AHGALRRSIHSNKISLCQLRSAPSSMARCAVKMMKKLLPSGSCAARR</sequence>
<dbReference type="AlphaFoldDB" id="A0A392QZA3"/>
<evidence type="ECO:0000313" key="2">
    <source>
        <dbReference type="Proteomes" id="UP000265520"/>
    </source>
</evidence>
<feature type="non-terminal residue" evidence="1">
    <location>
        <position position="1"/>
    </location>
</feature>
<reference evidence="1 2" key="1">
    <citation type="journal article" date="2018" name="Front. Plant Sci.">
        <title>Red Clover (Trifolium pratense) and Zigzag Clover (T. medium) - A Picture of Genomic Similarities and Differences.</title>
        <authorList>
            <person name="Dluhosova J."/>
            <person name="Istvanek J."/>
            <person name="Nedelnik J."/>
            <person name="Repkova J."/>
        </authorList>
    </citation>
    <scope>NUCLEOTIDE SEQUENCE [LARGE SCALE GENOMIC DNA]</scope>
    <source>
        <strain evidence="2">cv. 10/8</strain>
        <tissue evidence="1">Leaf</tissue>
    </source>
</reference>
<protein>
    <submittedName>
        <fullName evidence="1">Uncharacterized protein</fullName>
    </submittedName>
</protein>
<name>A0A392QZA3_9FABA</name>
<accession>A0A392QZA3</accession>
<organism evidence="1 2">
    <name type="scientific">Trifolium medium</name>
    <dbReference type="NCBI Taxonomy" id="97028"/>
    <lineage>
        <taxon>Eukaryota</taxon>
        <taxon>Viridiplantae</taxon>
        <taxon>Streptophyta</taxon>
        <taxon>Embryophyta</taxon>
        <taxon>Tracheophyta</taxon>
        <taxon>Spermatophyta</taxon>
        <taxon>Magnoliopsida</taxon>
        <taxon>eudicotyledons</taxon>
        <taxon>Gunneridae</taxon>
        <taxon>Pentapetalae</taxon>
        <taxon>rosids</taxon>
        <taxon>fabids</taxon>
        <taxon>Fabales</taxon>
        <taxon>Fabaceae</taxon>
        <taxon>Papilionoideae</taxon>
        <taxon>50 kb inversion clade</taxon>
        <taxon>NPAAA clade</taxon>
        <taxon>Hologalegina</taxon>
        <taxon>IRL clade</taxon>
        <taxon>Trifolieae</taxon>
        <taxon>Trifolium</taxon>
    </lineage>
</organism>
<dbReference type="EMBL" id="LXQA010171643">
    <property type="protein sequence ID" value="MCI29309.1"/>
    <property type="molecule type" value="Genomic_DNA"/>
</dbReference>
<comment type="caution">
    <text evidence="1">The sequence shown here is derived from an EMBL/GenBank/DDBJ whole genome shotgun (WGS) entry which is preliminary data.</text>
</comment>
<keyword evidence="2" id="KW-1185">Reference proteome</keyword>
<proteinExistence type="predicted"/>